<name>A0ABP5UXS2_9ACTN</name>
<evidence type="ECO:0000256" key="1">
    <source>
        <dbReference type="ARBA" id="ARBA00005854"/>
    </source>
</evidence>
<sequence>MRIVITDCDHATVEIEEQLAAEHGAELVLARCRTAADVVAAGAGADGLVVQYAPIDATVLDALPTVRAVSRYGVGVDTVDVDAASARGVAVCNVPGYADEEVAQHAVALALAVERGVLPLDRSVRAGRPDYGAAGPLHRSSERTFGVVGFGAIGRTTAQKAAGLGYRVVAHDPRYPSGERLDGVVQLSFDELLAAADVVSLHVPLAPATHHLIDAAALARMRPGAVLVNTCRGGVVDTDALVAALANGQLAGAALDVVDPEPLPAGHPLLTQPRAVLTPHAAWYSEESVSELKRRVMTNVLAVCAGIAPADIVNPEVLTRTVRA</sequence>
<feature type="domain" description="D-isomer specific 2-hydroxyacid dehydrogenase NAD-binding" evidence="6">
    <location>
        <begin position="107"/>
        <end position="282"/>
    </location>
</feature>
<dbReference type="InterPro" id="IPR050418">
    <property type="entry name" value="D-iso_2-hydroxyacid_DH_PdxB"/>
</dbReference>
<dbReference type="Pfam" id="PF00389">
    <property type="entry name" value="2-Hacid_dh"/>
    <property type="match status" value="1"/>
</dbReference>
<proteinExistence type="inferred from homology"/>
<dbReference type="Proteomes" id="UP001501444">
    <property type="component" value="Unassembled WGS sequence"/>
</dbReference>
<dbReference type="Gene3D" id="3.40.50.720">
    <property type="entry name" value="NAD(P)-binding Rossmann-like Domain"/>
    <property type="match status" value="2"/>
</dbReference>
<dbReference type="CDD" id="cd05299">
    <property type="entry name" value="CtBP_dh"/>
    <property type="match status" value="1"/>
</dbReference>
<organism evidence="7 8">
    <name type="scientific">Dactylosporangium salmoneum</name>
    <dbReference type="NCBI Taxonomy" id="53361"/>
    <lineage>
        <taxon>Bacteria</taxon>
        <taxon>Bacillati</taxon>
        <taxon>Actinomycetota</taxon>
        <taxon>Actinomycetes</taxon>
        <taxon>Micromonosporales</taxon>
        <taxon>Micromonosporaceae</taxon>
        <taxon>Dactylosporangium</taxon>
    </lineage>
</organism>
<dbReference type="InterPro" id="IPR043322">
    <property type="entry name" value="CtBP"/>
</dbReference>
<dbReference type="SUPFAM" id="SSF52283">
    <property type="entry name" value="Formate/glycerate dehydrogenase catalytic domain-like"/>
    <property type="match status" value="1"/>
</dbReference>
<dbReference type="PANTHER" id="PTHR43761:SF1">
    <property type="entry name" value="D-ISOMER SPECIFIC 2-HYDROXYACID DEHYDROGENASE CATALYTIC DOMAIN-CONTAINING PROTEIN-RELATED"/>
    <property type="match status" value="1"/>
</dbReference>
<comment type="similarity">
    <text evidence="1 4">Belongs to the D-isomer specific 2-hydroxyacid dehydrogenase family.</text>
</comment>
<feature type="domain" description="D-isomer specific 2-hydroxyacid dehydrogenase catalytic" evidence="5">
    <location>
        <begin position="14"/>
        <end position="314"/>
    </location>
</feature>
<gene>
    <name evidence="7" type="ORF">GCM10010170_101600</name>
</gene>
<reference evidence="8" key="1">
    <citation type="journal article" date="2019" name="Int. J. Syst. Evol. Microbiol.">
        <title>The Global Catalogue of Microorganisms (GCM) 10K type strain sequencing project: providing services to taxonomists for standard genome sequencing and annotation.</title>
        <authorList>
            <consortium name="The Broad Institute Genomics Platform"/>
            <consortium name="The Broad Institute Genome Sequencing Center for Infectious Disease"/>
            <person name="Wu L."/>
            <person name="Ma J."/>
        </authorList>
    </citation>
    <scope>NUCLEOTIDE SEQUENCE [LARGE SCALE GENOMIC DNA]</scope>
    <source>
        <strain evidence="8">JCM 3272</strain>
    </source>
</reference>
<evidence type="ECO:0000256" key="3">
    <source>
        <dbReference type="ARBA" id="ARBA00023027"/>
    </source>
</evidence>
<dbReference type="InterPro" id="IPR029753">
    <property type="entry name" value="D-isomer_DH_CS"/>
</dbReference>
<dbReference type="InterPro" id="IPR006140">
    <property type="entry name" value="D-isomer_DH_NAD-bd"/>
</dbReference>
<keyword evidence="8" id="KW-1185">Reference proteome</keyword>
<evidence type="ECO:0000259" key="6">
    <source>
        <dbReference type="Pfam" id="PF02826"/>
    </source>
</evidence>
<dbReference type="EMBL" id="BAAARV010000120">
    <property type="protein sequence ID" value="GAA2389794.1"/>
    <property type="molecule type" value="Genomic_DNA"/>
</dbReference>
<dbReference type="PROSITE" id="PS00671">
    <property type="entry name" value="D_2_HYDROXYACID_DH_3"/>
    <property type="match status" value="1"/>
</dbReference>
<comment type="caution">
    <text evidence="7">The sequence shown here is derived from an EMBL/GenBank/DDBJ whole genome shotgun (WGS) entry which is preliminary data.</text>
</comment>
<dbReference type="SUPFAM" id="SSF51735">
    <property type="entry name" value="NAD(P)-binding Rossmann-fold domains"/>
    <property type="match status" value="1"/>
</dbReference>
<evidence type="ECO:0000256" key="4">
    <source>
        <dbReference type="RuleBase" id="RU003719"/>
    </source>
</evidence>
<keyword evidence="3" id="KW-0520">NAD</keyword>
<dbReference type="RefSeq" id="WP_344619949.1">
    <property type="nucleotide sequence ID" value="NZ_BAAARV010000120.1"/>
</dbReference>
<dbReference type="InterPro" id="IPR006139">
    <property type="entry name" value="D-isomer_2_OHA_DH_cat_dom"/>
</dbReference>
<evidence type="ECO:0000313" key="8">
    <source>
        <dbReference type="Proteomes" id="UP001501444"/>
    </source>
</evidence>
<keyword evidence="2 4" id="KW-0560">Oxidoreductase</keyword>
<dbReference type="InterPro" id="IPR036291">
    <property type="entry name" value="NAD(P)-bd_dom_sf"/>
</dbReference>
<dbReference type="PROSITE" id="PS00670">
    <property type="entry name" value="D_2_HYDROXYACID_DH_2"/>
    <property type="match status" value="1"/>
</dbReference>
<dbReference type="Pfam" id="PF02826">
    <property type="entry name" value="2-Hacid_dh_C"/>
    <property type="match status" value="1"/>
</dbReference>
<protein>
    <submittedName>
        <fullName evidence="7">C-terminal binding protein</fullName>
    </submittedName>
</protein>
<evidence type="ECO:0000313" key="7">
    <source>
        <dbReference type="EMBL" id="GAA2389794.1"/>
    </source>
</evidence>
<dbReference type="PANTHER" id="PTHR43761">
    <property type="entry name" value="D-ISOMER SPECIFIC 2-HYDROXYACID DEHYDROGENASE FAMILY PROTEIN (AFU_ORTHOLOGUE AFUA_1G13630)"/>
    <property type="match status" value="1"/>
</dbReference>
<accession>A0ABP5UXS2</accession>
<evidence type="ECO:0000259" key="5">
    <source>
        <dbReference type="Pfam" id="PF00389"/>
    </source>
</evidence>
<evidence type="ECO:0000256" key="2">
    <source>
        <dbReference type="ARBA" id="ARBA00023002"/>
    </source>
</evidence>